<evidence type="ECO:0000313" key="1">
    <source>
        <dbReference type="EMBL" id="KAH6944773.1"/>
    </source>
</evidence>
<keyword evidence="2" id="KW-1185">Reference proteome</keyword>
<reference evidence="1" key="1">
    <citation type="submission" date="2020-05" db="EMBL/GenBank/DDBJ databases">
        <title>Large-scale comparative analyses of tick genomes elucidate their genetic diversity and vector capacities.</title>
        <authorList>
            <person name="Jia N."/>
            <person name="Wang J."/>
            <person name="Shi W."/>
            <person name="Du L."/>
            <person name="Sun Y."/>
            <person name="Zhan W."/>
            <person name="Jiang J."/>
            <person name="Wang Q."/>
            <person name="Zhang B."/>
            <person name="Ji P."/>
            <person name="Sakyi L.B."/>
            <person name="Cui X."/>
            <person name="Yuan T."/>
            <person name="Jiang B."/>
            <person name="Yang W."/>
            <person name="Lam T.T.-Y."/>
            <person name="Chang Q."/>
            <person name="Ding S."/>
            <person name="Wang X."/>
            <person name="Zhu J."/>
            <person name="Ruan X."/>
            <person name="Zhao L."/>
            <person name="Wei J."/>
            <person name="Que T."/>
            <person name="Du C."/>
            <person name="Cheng J."/>
            <person name="Dai P."/>
            <person name="Han X."/>
            <person name="Huang E."/>
            <person name="Gao Y."/>
            <person name="Liu J."/>
            <person name="Shao H."/>
            <person name="Ye R."/>
            <person name="Li L."/>
            <person name="Wei W."/>
            <person name="Wang X."/>
            <person name="Wang C."/>
            <person name="Yang T."/>
            <person name="Huo Q."/>
            <person name="Li W."/>
            <person name="Guo W."/>
            <person name="Chen H."/>
            <person name="Zhou L."/>
            <person name="Ni X."/>
            <person name="Tian J."/>
            <person name="Zhou Y."/>
            <person name="Sheng Y."/>
            <person name="Liu T."/>
            <person name="Pan Y."/>
            <person name="Xia L."/>
            <person name="Li J."/>
            <person name="Zhao F."/>
            <person name="Cao W."/>
        </authorList>
    </citation>
    <scope>NUCLEOTIDE SEQUENCE</scope>
    <source>
        <strain evidence="1">Hyas-2018</strain>
    </source>
</reference>
<evidence type="ECO:0000313" key="2">
    <source>
        <dbReference type="Proteomes" id="UP000821845"/>
    </source>
</evidence>
<dbReference type="Proteomes" id="UP000821845">
    <property type="component" value="Chromosome 1"/>
</dbReference>
<protein>
    <submittedName>
        <fullName evidence="1">Uncharacterized protein</fullName>
    </submittedName>
</protein>
<organism evidence="1 2">
    <name type="scientific">Hyalomma asiaticum</name>
    <name type="common">Tick</name>
    <dbReference type="NCBI Taxonomy" id="266040"/>
    <lineage>
        <taxon>Eukaryota</taxon>
        <taxon>Metazoa</taxon>
        <taxon>Ecdysozoa</taxon>
        <taxon>Arthropoda</taxon>
        <taxon>Chelicerata</taxon>
        <taxon>Arachnida</taxon>
        <taxon>Acari</taxon>
        <taxon>Parasitiformes</taxon>
        <taxon>Ixodida</taxon>
        <taxon>Ixodoidea</taxon>
        <taxon>Ixodidae</taxon>
        <taxon>Hyalomminae</taxon>
        <taxon>Hyalomma</taxon>
    </lineage>
</organism>
<dbReference type="EMBL" id="CM023481">
    <property type="protein sequence ID" value="KAH6944773.1"/>
    <property type="molecule type" value="Genomic_DNA"/>
</dbReference>
<name>A0ACB7TCI3_HYAAI</name>
<sequence length="135" mass="14968">MFRRPLNRDCVQAELHDRRSFRSEGSTSILPISRTLSETHGSQTATANACRGKRPTSPGQPTRTRETQHRPREQHAPHSMVDRVLDSRRLPHQNRSPSSLLGGSGTSMLVFAENGLKNRAPHARCAHNAARSSAL</sequence>
<gene>
    <name evidence="1" type="ORF">HPB50_005116</name>
</gene>
<accession>A0ACB7TCI3</accession>
<comment type="caution">
    <text evidence="1">The sequence shown here is derived from an EMBL/GenBank/DDBJ whole genome shotgun (WGS) entry which is preliminary data.</text>
</comment>
<proteinExistence type="predicted"/>